<dbReference type="RefSeq" id="XP_004344316.1">
    <property type="nucleotide sequence ID" value="XM_004344266.2"/>
</dbReference>
<dbReference type="PhylomeDB" id="A0A0D2VXH0"/>
<dbReference type="Proteomes" id="UP000008743">
    <property type="component" value="Unassembled WGS sequence"/>
</dbReference>
<evidence type="ECO:0000256" key="1">
    <source>
        <dbReference type="SAM" id="SignalP"/>
    </source>
</evidence>
<dbReference type="InterPro" id="IPR012668">
    <property type="entry name" value="CHP02466"/>
</dbReference>
<sequence>MRVPSKRTQPMRWFMIAALCLLIAAVTSSAKSHERVDQLVQQSVLCQLGGDRAGALAAMEAAYALQPLHAGVVLRLARALEADQQVARALTIVTQALEQERPAEPSAKEAKLYADLEALKTNLAQKVLLAQPSATSKTSRDAPMSATGWQAASAADLLGNRTTLETESWAHVWATPVLRDSGNMALHHALVLLAEGATAPFAAPHARGGKARRIRLLVSPASGELVFPTPNAARIEAGKVLLTALRRNVHLLDRSFASRHHNSAAAVLLSTPESAFQFDTSFDANAGIRSPCLNIRQLDIRLHEDAVGHAQASHIVPRSHLTLLAGLQQTLEGDSSSMQVFLTDPRPGAGPIHLPGWDDTNVPSAFRLEPGAFLIFPSFVRHHMLAHHQQDASARRVFVEIGIELEAQRCPDFIPADDRLSTGAVTLQYLWGTPMYSSSIVPLLNQLGPSQHPLLESLTATIRQLANSTPSVRKSNKGGWQSSAKLFDSFAANSAVQALRRLVYAGAYRWLQAQASQGMLFPEFTQTSNAHEWVEMPALLVDGKDPRISHPTLCGDVHIEVVHSWAGINKAGDSNSPHIHPGALLSGVFYVATPTAPPTYVEFIDPRSGASMLPDIDQTQIPVDFSPEAALAEAAAKVVSVSSQQTSDALSPPPPTARGGFASSRVFGAGATHAAASLPGRLILFPAWLEHFVAPFGGSLQDEDRIIVSFNVLVHHTVQECTQAGLLLHLPKHHLAEQV</sequence>
<feature type="signal peptide" evidence="1">
    <location>
        <begin position="1"/>
        <end position="29"/>
    </location>
</feature>
<protein>
    <submittedName>
        <fullName evidence="2">Uncharacterized protein</fullName>
    </submittedName>
</protein>
<dbReference type="InterPro" id="IPR011990">
    <property type="entry name" value="TPR-like_helical_dom_sf"/>
</dbReference>
<dbReference type="EMBL" id="KE346371">
    <property type="protein sequence ID" value="KJE96357.1"/>
    <property type="molecule type" value="Genomic_DNA"/>
</dbReference>
<dbReference type="Gene3D" id="2.60.120.620">
    <property type="entry name" value="q2cbj1_9rhob like domain"/>
    <property type="match status" value="1"/>
</dbReference>
<keyword evidence="1" id="KW-0732">Signal</keyword>
<dbReference type="AlphaFoldDB" id="A0A0D2VXH0"/>
<accession>A0A0D2VXH0</accession>
<evidence type="ECO:0000313" key="3">
    <source>
        <dbReference type="Proteomes" id="UP000008743"/>
    </source>
</evidence>
<name>A0A0D2VXH0_CAPO3</name>
<feature type="chain" id="PRO_5002253983" evidence="1">
    <location>
        <begin position="30"/>
        <end position="739"/>
    </location>
</feature>
<reference evidence="3" key="1">
    <citation type="submission" date="2011-02" db="EMBL/GenBank/DDBJ databases">
        <title>The Genome Sequence of Capsaspora owczarzaki ATCC 30864.</title>
        <authorList>
            <person name="Russ C."/>
            <person name="Cuomo C."/>
            <person name="Burger G."/>
            <person name="Gray M.W."/>
            <person name="Holland P.W.H."/>
            <person name="King N."/>
            <person name="Lang F.B.F."/>
            <person name="Roger A.J."/>
            <person name="Ruiz-Trillo I."/>
            <person name="Young S.K."/>
            <person name="Zeng Q."/>
            <person name="Gargeya S."/>
            <person name="Alvarado L."/>
            <person name="Berlin A."/>
            <person name="Chapman S.B."/>
            <person name="Chen Z."/>
            <person name="Freedman E."/>
            <person name="Gellesch M."/>
            <person name="Goldberg J."/>
            <person name="Griggs A."/>
            <person name="Gujja S."/>
            <person name="Heilman E."/>
            <person name="Heiman D."/>
            <person name="Howarth C."/>
            <person name="Mehta T."/>
            <person name="Neiman D."/>
            <person name="Pearson M."/>
            <person name="Roberts A."/>
            <person name="Saif S."/>
            <person name="Shea T."/>
            <person name="Shenoy N."/>
            <person name="Sisk P."/>
            <person name="Stolte C."/>
            <person name="Sykes S."/>
            <person name="White J."/>
            <person name="Yandava C."/>
            <person name="Haas B."/>
            <person name="Nusbaum C."/>
            <person name="Birren B."/>
        </authorList>
    </citation>
    <scope>NUCLEOTIDE SEQUENCE</scope>
    <source>
        <strain evidence="3">ATCC 30864</strain>
    </source>
</reference>
<dbReference type="Pfam" id="PF13759">
    <property type="entry name" value="2OG-FeII_Oxy_5"/>
    <property type="match status" value="1"/>
</dbReference>
<dbReference type="InParanoid" id="A0A0D2VXH0"/>
<dbReference type="SUPFAM" id="SSF48452">
    <property type="entry name" value="TPR-like"/>
    <property type="match status" value="1"/>
</dbReference>
<keyword evidence="3" id="KW-1185">Reference proteome</keyword>
<proteinExistence type="predicted"/>
<gene>
    <name evidence="2" type="ORF">CAOG_006695</name>
</gene>
<evidence type="ECO:0000313" key="2">
    <source>
        <dbReference type="EMBL" id="KJE96357.1"/>
    </source>
</evidence>
<organism evidence="2 3">
    <name type="scientific">Capsaspora owczarzaki (strain ATCC 30864)</name>
    <dbReference type="NCBI Taxonomy" id="595528"/>
    <lineage>
        <taxon>Eukaryota</taxon>
        <taxon>Filasterea</taxon>
        <taxon>Capsaspora</taxon>
    </lineage>
</organism>